<name>A0AAW1P6R2_9CHLO</name>
<dbReference type="EMBL" id="JALJOQ010000026">
    <property type="protein sequence ID" value="KAK9808196.1"/>
    <property type="molecule type" value="Genomic_DNA"/>
</dbReference>
<gene>
    <name evidence="2" type="ORF">WJX73_007342</name>
</gene>
<evidence type="ECO:0000313" key="2">
    <source>
        <dbReference type="EMBL" id="KAK9808196.1"/>
    </source>
</evidence>
<evidence type="ECO:0000313" key="3">
    <source>
        <dbReference type="Proteomes" id="UP001465755"/>
    </source>
</evidence>
<reference evidence="2 3" key="1">
    <citation type="journal article" date="2024" name="Nat. Commun.">
        <title>Phylogenomics reveals the evolutionary origins of lichenization in chlorophyte algae.</title>
        <authorList>
            <person name="Puginier C."/>
            <person name="Libourel C."/>
            <person name="Otte J."/>
            <person name="Skaloud P."/>
            <person name="Haon M."/>
            <person name="Grisel S."/>
            <person name="Petersen M."/>
            <person name="Berrin J.G."/>
            <person name="Delaux P.M."/>
            <person name="Dal Grande F."/>
            <person name="Keller J."/>
        </authorList>
    </citation>
    <scope>NUCLEOTIDE SEQUENCE [LARGE SCALE GENOMIC DNA]</scope>
    <source>
        <strain evidence="2 3">SAG 2036</strain>
    </source>
</reference>
<evidence type="ECO:0000256" key="1">
    <source>
        <dbReference type="SAM" id="MobiDB-lite"/>
    </source>
</evidence>
<comment type="caution">
    <text evidence="2">The sequence shown here is derived from an EMBL/GenBank/DDBJ whole genome shotgun (WGS) entry which is preliminary data.</text>
</comment>
<keyword evidence="3" id="KW-1185">Reference proteome</keyword>
<dbReference type="PANTHER" id="PTHR22093:SF0">
    <property type="entry name" value="LEUKOCYTE RECEPTOR CLUSTER MEMBER 1"/>
    <property type="match status" value="1"/>
</dbReference>
<dbReference type="InterPro" id="IPR039875">
    <property type="entry name" value="LENG1-like"/>
</dbReference>
<organism evidence="2 3">
    <name type="scientific">Symbiochloris irregularis</name>
    <dbReference type="NCBI Taxonomy" id="706552"/>
    <lineage>
        <taxon>Eukaryota</taxon>
        <taxon>Viridiplantae</taxon>
        <taxon>Chlorophyta</taxon>
        <taxon>core chlorophytes</taxon>
        <taxon>Trebouxiophyceae</taxon>
        <taxon>Trebouxiales</taxon>
        <taxon>Trebouxiaceae</taxon>
        <taxon>Symbiochloris</taxon>
    </lineage>
</organism>
<evidence type="ECO:0008006" key="4">
    <source>
        <dbReference type="Google" id="ProtNLM"/>
    </source>
</evidence>
<dbReference type="PANTHER" id="PTHR22093">
    <property type="entry name" value="LEUKOCYTE RECEPTOR CLUSTER LRC MEMBER 1"/>
    <property type="match status" value="1"/>
</dbReference>
<proteinExistence type="predicted"/>
<feature type="region of interest" description="Disordered" evidence="1">
    <location>
        <begin position="104"/>
        <end position="127"/>
    </location>
</feature>
<feature type="compositionally biased region" description="Basic and acidic residues" evidence="1">
    <location>
        <begin position="110"/>
        <end position="127"/>
    </location>
</feature>
<protein>
    <recommendedName>
        <fullName evidence="4">CBF1-interacting co-repressor CIR N-terminal domain-containing protein</fullName>
    </recommendedName>
</protein>
<sequence>MGGHGGLNILPQKSWNVYGRENRLKVARDQAAHAEVEAARLAKHQQAEGQRRRLQLLDRARQRAGIDRSELPDSASILPVAQQPTQEDEEVAKPFTLFPDTSLEQNPEIVEEKRHESRARGSEATRTSDARFDAAFKFAHTVGGKQPWHVKPQNVLGNLTYSAATSRMVPAQHTARNITAPSITRRHGANLARETQQWMQLLSARPEDRTR</sequence>
<accession>A0AAW1P6R2</accession>
<dbReference type="Proteomes" id="UP001465755">
    <property type="component" value="Unassembled WGS sequence"/>
</dbReference>
<dbReference type="AlphaFoldDB" id="A0AAW1P6R2"/>